<feature type="domain" description="Peptidase S1" evidence="7">
    <location>
        <begin position="375"/>
        <end position="512"/>
    </location>
</feature>
<sequence>MKCDLSVTWWNPAVIISSCFITEVFQVPNCGNPSPAKKVVSASSERIVGGVNSLEGEWPWQVSLHFSGSMYCGASVLSSDWLVSAAHCFSKDRFLFTNSSHTPYPQAVRPSPLEGSPGHAESGQCQVRGEIQRIVAHKYYNAFTFDYDIALLQLKNPWPASLSPLIQPVCLPPPSHTVTDSHPCWVTGWGYRSEDGEFRVLLLKAQVYVQSQTDCKKSYSLASPRMLCAGVPSGEQDACRGDSGGPLSCQEPGGGRWFLIGIVSWGLGCVLVTSVSFHLSAFLAQTAVLVFSDPNARIPDLLNYSCGTRPRIRTKIVGGSDAGTGSWPWQVSLQMARYGHVCGATLVGRRWLISAAHLTCSDSYSRIQPTNPKNLIHPKYDQFTSDYDIALLELNVPLFFNDLVQPVCIPAPSHSFTTGTSCYVTGWGELASRLQEASVKIISRNMCNKLYDDAVTPRMLCAGNLQGGVDACQGDSGGPLVCLDRGRRWFLAGIVSWERVVPGRTGPGSTHR</sequence>
<dbReference type="PROSITE" id="PS00135">
    <property type="entry name" value="TRYPSIN_SER"/>
    <property type="match status" value="2"/>
</dbReference>
<dbReference type="AlphaFoldDB" id="A0A8C6WMQ9"/>
<evidence type="ECO:0000313" key="8">
    <source>
        <dbReference type="Ensembl" id="ENSNMLP00000018686.1"/>
    </source>
</evidence>
<dbReference type="Gene3D" id="2.40.10.10">
    <property type="entry name" value="Trypsin-like serine proteases"/>
    <property type="match status" value="4"/>
</dbReference>
<dbReference type="PANTHER" id="PTHR24252">
    <property type="entry name" value="ACROSIN-RELATED"/>
    <property type="match status" value="1"/>
</dbReference>
<dbReference type="Proteomes" id="UP000694523">
    <property type="component" value="Unplaced"/>
</dbReference>
<dbReference type="SMART" id="SM00020">
    <property type="entry name" value="Tryp_SPc"/>
    <property type="match status" value="2"/>
</dbReference>
<evidence type="ECO:0000256" key="5">
    <source>
        <dbReference type="ARBA" id="ARBA00024195"/>
    </source>
</evidence>
<reference evidence="8" key="2">
    <citation type="submission" date="2025-09" db="UniProtKB">
        <authorList>
            <consortium name="Ensembl"/>
        </authorList>
    </citation>
    <scope>IDENTIFICATION</scope>
</reference>
<evidence type="ECO:0000313" key="9">
    <source>
        <dbReference type="Proteomes" id="UP000694523"/>
    </source>
</evidence>
<dbReference type="PROSITE" id="PS50240">
    <property type="entry name" value="TRYPSIN_DOM"/>
    <property type="match status" value="2"/>
</dbReference>
<dbReference type="InterPro" id="IPR018114">
    <property type="entry name" value="TRYPSIN_HIS"/>
</dbReference>
<dbReference type="Ensembl" id="ENSNMLT00000021020.1">
    <property type="protein sequence ID" value="ENSNMLP00000018686.1"/>
    <property type="gene ID" value="ENSNMLG00000012294.1"/>
</dbReference>
<dbReference type="InterPro" id="IPR033116">
    <property type="entry name" value="TRYPSIN_SER"/>
</dbReference>
<keyword evidence="4" id="KW-1015">Disulfide bond</keyword>
<dbReference type="PANTHER" id="PTHR24252:SF17">
    <property type="entry name" value="SUPPRESSOR OF TUMORIGENICITY 14 PROTEIN HOMOLOG-RELATED"/>
    <property type="match status" value="1"/>
</dbReference>
<keyword evidence="3 6" id="KW-0720">Serine protease</keyword>
<dbReference type="GO" id="GO:0004252">
    <property type="term" value="F:serine-type endopeptidase activity"/>
    <property type="evidence" value="ECO:0007669"/>
    <property type="project" value="InterPro"/>
</dbReference>
<dbReference type="InterPro" id="IPR001254">
    <property type="entry name" value="Trypsin_dom"/>
</dbReference>
<keyword evidence="9" id="KW-1185">Reference proteome</keyword>
<dbReference type="PROSITE" id="PS51257">
    <property type="entry name" value="PROKAR_LIPOPROTEIN"/>
    <property type="match status" value="1"/>
</dbReference>
<feature type="domain" description="Peptidase S1" evidence="7">
    <location>
        <begin position="47"/>
        <end position="357"/>
    </location>
</feature>
<dbReference type="InterPro" id="IPR009003">
    <property type="entry name" value="Peptidase_S1_PA"/>
</dbReference>
<dbReference type="FunFam" id="2.40.10.10:FF:000003">
    <property type="entry name" value="Transmembrane serine protease 3"/>
    <property type="match status" value="1"/>
</dbReference>
<evidence type="ECO:0000256" key="4">
    <source>
        <dbReference type="ARBA" id="ARBA00023157"/>
    </source>
</evidence>
<proteinExistence type="inferred from homology"/>
<dbReference type="PRINTS" id="PR00722">
    <property type="entry name" value="CHYMOTRYPSIN"/>
</dbReference>
<keyword evidence="2 6" id="KW-0378">Hydrolase</keyword>
<evidence type="ECO:0000256" key="1">
    <source>
        <dbReference type="ARBA" id="ARBA00022670"/>
    </source>
</evidence>
<dbReference type="FunFam" id="2.40.10.10:FF:000002">
    <property type="entry name" value="Transmembrane protease serine"/>
    <property type="match status" value="1"/>
</dbReference>
<protein>
    <recommendedName>
        <fullName evidence="7">Peptidase S1 domain-containing protein</fullName>
    </recommendedName>
</protein>
<dbReference type="PROSITE" id="PS00134">
    <property type="entry name" value="TRYPSIN_HIS"/>
    <property type="match status" value="1"/>
</dbReference>
<evidence type="ECO:0000259" key="7">
    <source>
        <dbReference type="PROSITE" id="PS50240"/>
    </source>
</evidence>
<reference evidence="8" key="1">
    <citation type="submission" date="2025-08" db="UniProtKB">
        <authorList>
            <consortium name="Ensembl"/>
        </authorList>
    </citation>
    <scope>IDENTIFICATION</scope>
</reference>
<dbReference type="InterPro" id="IPR043504">
    <property type="entry name" value="Peptidase_S1_PA_chymotrypsin"/>
</dbReference>
<accession>A0A8C6WMQ9</accession>
<dbReference type="SUPFAM" id="SSF50494">
    <property type="entry name" value="Trypsin-like serine proteases"/>
    <property type="match status" value="2"/>
</dbReference>
<keyword evidence="1 6" id="KW-0645">Protease</keyword>
<evidence type="ECO:0000256" key="6">
    <source>
        <dbReference type="RuleBase" id="RU363034"/>
    </source>
</evidence>
<evidence type="ECO:0000256" key="2">
    <source>
        <dbReference type="ARBA" id="ARBA00022801"/>
    </source>
</evidence>
<name>A0A8C6WMQ9_9GOBI</name>
<dbReference type="Pfam" id="PF00089">
    <property type="entry name" value="Trypsin"/>
    <property type="match status" value="2"/>
</dbReference>
<dbReference type="CDD" id="cd00190">
    <property type="entry name" value="Tryp_SPc"/>
    <property type="match status" value="2"/>
</dbReference>
<comment type="similarity">
    <text evidence="5">Belongs to the peptidase S1 family. CLIP subfamily.</text>
</comment>
<evidence type="ECO:0000256" key="3">
    <source>
        <dbReference type="ARBA" id="ARBA00022825"/>
    </source>
</evidence>
<dbReference type="GO" id="GO:0006508">
    <property type="term" value="P:proteolysis"/>
    <property type="evidence" value="ECO:0007669"/>
    <property type="project" value="UniProtKB-KW"/>
</dbReference>
<dbReference type="InterPro" id="IPR001314">
    <property type="entry name" value="Peptidase_S1A"/>
</dbReference>
<organism evidence="8 9">
    <name type="scientific">Neogobius melanostomus</name>
    <name type="common">round goby</name>
    <dbReference type="NCBI Taxonomy" id="47308"/>
    <lineage>
        <taxon>Eukaryota</taxon>
        <taxon>Metazoa</taxon>
        <taxon>Chordata</taxon>
        <taxon>Craniata</taxon>
        <taxon>Vertebrata</taxon>
        <taxon>Euteleostomi</taxon>
        <taxon>Actinopterygii</taxon>
        <taxon>Neopterygii</taxon>
        <taxon>Teleostei</taxon>
        <taxon>Neoteleostei</taxon>
        <taxon>Acanthomorphata</taxon>
        <taxon>Gobiaria</taxon>
        <taxon>Gobiiformes</taxon>
        <taxon>Gobioidei</taxon>
        <taxon>Gobiidae</taxon>
        <taxon>Benthophilinae</taxon>
        <taxon>Neogobiini</taxon>
        <taxon>Neogobius</taxon>
    </lineage>
</organism>